<name>F0YP47_AURAN</name>
<evidence type="ECO:0000256" key="2">
    <source>
        <dbReference type="SAM" id="Phobius"/>
    </source>
</evidence>
<organism evidence="4">
    <name type="scientific">Aureococcus anophagefferens</name>
    <name type="common">Harmful bloom alga</name>
    <dbReference type="NCBI Taxonomy" id="44056"/>
    <lineage>
        <taxon>Eukaryota</taxon>
        <taxon>Sar</taxon>
        <taxon>Stramenopiles</taxon>
        <taxon>Ochrophyta</taxon>
        <taxon>Pelagophyceae</taxon>
        <taxon>Pelagomonadales</taxon>
        <taxon>Pelagomonadaceae</taxon>
        <taxon>Aureococcus</taxon>
    </lineage>
</organism>
<keyword evidence="4" id="KW-1185">Reference proteome</keyword>
<keyword evidence="2" id="KW-1133">Transmembrane helix</keyword>
<evidence type="ECO:0000256" key="1">
    <source>
        <dbReference type="SAM" id="MobiDB-lite"/>
    </source>
</evidence>
<protein>
    <submittedName>
        <fullName evidence="3">Uncharacterized protein</fullName>
    </submittedName>
</protein>
<feature type="transmembrane region" description="Helical" evidence="2">
    <location>
        <begin position="496"/>
        <end position="515"/>
    </location>
</feature>
<dbReference type="KEGG" id="aaf:AURANDRAFT_68290"/>
<feature type="region of interest" description="Disordered" evidence="1">
    <location>
        <begin position="234"/>
        <end position="268"/>
    </location>
</feature>
<reference evidence="3 4" key="1">
    <citation type="journal article" date="2011" name="Proc. Natl. Acad. Sci. U.S.A.">
        <title>Niche of harmful alga Aureococcus anophagefferens revealed through ecogenomics.</title>
        <authorList>
            <person name="Gobler C.J."/>
            <person name="Berry D.L."/>
            <person name="Dyhrman S.T."/>
            <person name="Wilhelm S.W."/>
            <person name="Salamov A."/>
            <person name="Lobanov A.V."/>
            <person name="Zhang Y."/>
            <person name="Collier J.L."/>
            <person name="Wurch L.L."/>
            <person name="Kustka A.B."/>
            <person name="Dill B.D."/>
            <person name="Shah M."/>
            <person name="VerBerkmoes N.C."/>
            <person name="Kuo A."/>
            <person name="Terry A."/>
            <person name="Pangilinan J."/>
            <person name="Lindquist E.A."/>
            <person name="Lucas S."/>
            <person name="Paulsen I.T."/>
            <person name="Hattenrath-Lehmann T.K."/>
            <person name="Talmage S.C."/>
            <person name="Walker E.A."/>
            <person name="Koch F."/>
            <person name="Burson A.M."/>
            <person name="Marcoval M.A."/>
            <person name="Tang Y.Z."/>
            <person name="Lecleir G.R."/>
            <person name="Coyne K.J."/>
            <person name="Berg G.M."/>
            <person name="Bertrand E.M."/>
            <person name="Saito M.A."/>
            <person name="Gladyshev V.N."/>
            <person name="Grigoriev I.V."/>
        </authorList>
    </citation>
    <scope>NUCLEOTIDE SEQUENCE [LARGE SCALE GENOMIC DNA]</scope>
    <source>
        <strain evidence="4">CCMP 1984</strain>
    </source>
</reference>
<dbReference type="GeneID" id="20226712"/>
<feature type="compositionally biased region" description="Basic and acidic residues" evidence="1">
    <location>
        <begin position="234"/>
        <end position="259"/>
    </location>
</feature>
<dbReference type="EMBL" id="GL833196">
    <property type="protein sequence ID" value="EGB03116.1"/>
    <property type="molecule type" value="Genomic_DNA"/>
</dbReference>
<dbReference type="AlphaFoldDB" id="F0YP47"/>
<proteinExistence type="predicted"/>
<dbReference type="InParanoid" id="F0YP47"/>
<gene>
    <name evidence="3" type="ORF">AURANDRAFT_68290</name>
</gene>
<evidence type="ECO:0000313" key="3">
    <source>
        <dbReference type="EMBL" id="EGB03116.1"/>
    </source>
</evidence>
<sequence length="546" mass="62089">MMKDTNEPCEVVQQKQKNLSVHFPRKKEIIQVEESQLTPYDYAKSSGRATSAVVITEPKGKSMPMKWMRRVDQLLIQNIFSNKRLYQRLKRISFPEDGAGISFVMGINCNTGVPYSCMNELAIGKLWMFLRDSFMEADQGRAIGGIHVGGHISTKEPDQEHVTWGILTSLDRRDGCGIGQWTGCQMWSLTYYSDYRNRQSQRFAMFMMDSVANGAIIGMNEKQEQSEVFRTNEDSEMGVDHTDHKYPPWKDAKRDERGLPEPLQPKDLGNNQALVEKMKICLSKTAGRCVRWWRTVGACSTTCSALSQSSYSRIGVTRVTARALERLLSKSAKTSQAILWLGLPESGLFTLGSPPWFASSLCGTPLVCIALFTFPVSAADTFLANRRLPIYAEAIIRLRQRLPILVLPLQLPLLWIKPKTRYLALFGNLQIPKFKVDARRQYPTFHLNPIRFTWTPGFWELVHYLILTDEEFFVGVSLNGFLAEPNHASVGTAFSMFHQVFLLVVIFFLPPPSLIHLSRAHRRWLGTVKNPLRETLTYPPTILCDL</sequence>
<keyword evidence="2" id="KW-0812">Transmembrane</keyword>
<evidence type="ECO:0000313" key="4">
    <source>
        <dbReference type="Proteomes" id="UP000002729"/>
    </source>
</evidence>
<keyword evidence="2" id="KW-0472">Membrane</keyword>
<accession>F0YP47</accession>
<dbReference type="RefSeq" id="XP_009042191.1">
    <property type="nucleotide sequence ID" value="XM_009043943.1"/>
</dbReference>
<dbReference type="Proteomes" id="UP000002729">
    <property type="component" value="Unassembled WGS sequence"/>
</dbReference>